<dbReference type="STRING" id="441959.B8M8H1"/>
<reference evidence="3" key="1">
    <citation type="journal article" date="2015" name="Genome Announc.">
        <title>Genome sequence of the AIDS-associated pathogen Penicillium marneffei (ATCC18224) and its near taxonomic relative Talaromyces stipitatus (ATCC10500).</title>
        <authorList>
            <person name="Nierman W.C."/>
            <person name="Fedorova-Abrams N.D."/>
            <person name="Andrianopoulos A."/>
        </authorList>
    </citation>
    <scope>NUCLEOTIDE SEQUENCE [LARGE SCALE GENOMIC DNA]</scope>
    <source>
        <strain evidence="3">ATCC 10500 / CBS 375.48 / QM 6759 / NRRL 1006</strain>
    </source>
</reference>
<keyword evidence="2" id="KW-0418">Kinase</keyword>
<dbReference type="PANTHER" id="PTHR44167:SF24">
    <property type="entry name" value="SERINE_THREONINE-PROTEIN KINASE CHK2"/>
    <property type="match status" value="1"/>
</dbReference>
<accession>B8M8H1</accession>
<gene>
    <name evidence="2" type="ORF">TSTA_037050</name>
</gene>
<dbReference type="InParanoid" id="B8M8H1"/>
<dbReference type="InterPro" id="IPR011009">
    <property type="entry name" value="Kinase-like_dom_sf"/>
</dbReference>
<dbReference type="OrthoDB" id="4467585at2759"/>
<dbReference type="PROSITE" id="PS50011">
    <property type="entry name" value="PROTEIN_KINASE_DOM"/>
    <property type="match status" value="1"/>
</dbReference>
<dbReference type="Gene3D" id="1.10.510.10">
    <property type="entry name" value="Transferase(Phosphotransferase) domain 1"/>
    <property type="match status" value="1"/>
</dbReference>
<dbReference type="Proteomes" id="UP000001745">
    <property type="component" value="Unassembled WGS sequence"/>
</dbReference>
<dbReference type="SUPFAM" id="SSF56112">
    <property type="entry name" value="Protein kinase-like (PK-like)"/>
    <property type="match status" value="1"/>
</dbReference>
<dbReference type="OMA" id="LVNWTCD"/>
<protein>
    <submittedName>
        <fullName evidence="2">Serine/threonine protein kinase, putative</fullName>
    </submittedName>
</protein>
<evidence type="ECO:0000313" key="3">
    <source>
        <dbReference type="Proteomes" id="UP000001745"/>
    </source>
</evidence>
<evidence type="ECO:0000313" key="2">
    <source>
        <dbReference type="EMBL" id="EED20484.1"/>
    </source>
</evidence>
<dbReference type="GeneID" id="8100551"/>
<keyword evidence="3" id="KW-1185">Reference proteome</keyword>
<dbReference type="HOGENOM" id="CLU_054430_1_1_1"/>
<dbReference type="Pfam" id="PF00069">
    <property type="entry name" value="Pkinase"/>
    <property type="match status" value="1"/>
</dbReference>
<dbReference type="RefSeq" id="XP_002480918.1">
    <property type="nucleotide sequence ID" value="XM_002480873.1"/>
</dbReference>
<organism evidence="2 3">
    <name type="scientific">Talaromyces stipitatus (strain ATCC 10500 / CBS 375.48 / QM 6759 / NRRL 1006)</name>
    <name type="common">Penicillium stipitatum</name>
    <dbReference type="NCBI Taxonomy" id="441959"/>
    <lineage>
        <taxon>Eukaryota</taxon>
        <taxon>Fungi</taxon>
        <taxon>Dikarya</taxon>
        <taxon>Ascomycota</taxon>
        <taxon>Pezizomycotina</taxon>
        <taxon>Eurotiomycetes</taxon>
        <taxon>Eurotiomycetidae</taxon>
        <taxon>Eurotiales</taxon>
        <taxon>Trichocomaceae</taxon>
        <taxon>Talaromyces</taxon>
        <taxon>Talaromyces sect. Talaromyces</taxon>
    </lineage>
</organism>
<sequence>MAMLPKATRMFSTLVGRSGREYVRQKLLQRHPTKSGRDIYFALGNGKPFVLKPVSRSIFELSQELKDEFGSNTRLRIHLDENESESILVYEYFKSDLFSLIQNYPAISIDARRAILKEVGLALNDIHAKDWIHLDVKPSNVFLNWHVDKNDRFHLEKVALGDMDCALKLEGQKLLNYRIGNVMWRSPEGQLGKGVGKPSEVFSFALLCLYVITGAQCFQPDFEKLDIEPELVVLFKLLSTFGPLPDALVDHVNDEEAGTLLKSLWQAIIEGDPSERFEQWSEENFPNLDDKAKKLILRMTNLDPSKRAPMSEIVMDPYWT</sequence>
<feature type="domain" description="Protein kinase" evidence="1">
    <location>
        <begin position="1"/>
        <end position="319"/>
    </location>
</feature>
<dbReference type="GO" id="GO:0005634">
    <property type="term" value="C:nucleus"/>
    <property type="evidence" value="ECO:0007669"/>
    <property type="project" value="TreeGrafter"/>
</dbReference>
<dbReference type="EMBL" id="EQ962654">
    <property type="protein sequence ID" value="EED20484.1"/>
    <property type="molecule type" value="Genomic_DNA"/>
</dbReference>
<keyword evidence="2" id="KW-0808">Transferase</keyword>
<dbReference type="GO" id="GO:0004674">
    <property type="term" value="F:protein serine/threonine kinase activity"/>
    <property type="evidence" value="ECO:0007669"/>
    <property type="project" value="UniProtKB-KW"/>
</dbReference>
<dbReference type="PhylomeDB" id="B8M8H1"/>
<dbReference type="GO" id="GO:0044773">
    <property type="term" value="P:mitotic DNA damage checkpoint signaling"/>
    <property type="evidence" value="ECO:0007669"/>
    <property type="project" value="TreeGrafter"/>
</dbReference>
<dbReference type="SMART" id="SM00220">
    <property type="entry name" value="S_TKc"/>
    <property type="match status" value="1"/>
</dbReference>
<name>B8M8H1_TALSN</name>
<dbReference type="PANTHER" id="PTHR44167">
    <property type="entry name" value="OVARIAN-SPECIFIC SERINE/THREONINE-PROTEIN KINASE LOK-RELATED"/>
    <property type="match status" value="1"/>
</dbReference>
<dbReference type="AlphaFoldDB" id="B8M8H1"/>
<proteinExistence type="predicted"/>
<dbReference type="InterPro" id="IPR000719">
    <property type="entry name" value="Prot_kinase_dom"/>
</dbReference>
<dbReference type="eggNOG" id="KOG0032">
    <property type="taxonomic scope" value="Eukaryota"/>
</dbReference>
<dbReference type="GO" id="GO:0005524">
    <property type="term" value="F:ATP binding"/>
    <property type="evidence" value="ECO:0007669"/>
    <property type="project" value="InterPro"/>
</dbReference>
<keyword evidence="2" id="KW-0723">Serine/threonine-protein kinase</keyword>
<dbReference type="VEuPathDB" id="FungiDB:TSTA_037050"/>
<evidence type="ECO:0000259" key="1">
    <source>
        <dbReference type="PROSITE" id="PS50011"/>
    </source>
</evidence>